<proteinExistence type="predicted"/>
<dbReference type="KEGG" id="fnk:E1750_06205"/>
<reference evidence="2" key="1">
    <citation type="submission" date="2019-03" db="EMBL/GenBank/DDBJ databases">
        <title>Flavobacterium sp.</title>
        <authorList>
            <person name="Kim H."/>
        </authorList>
    </citation>
    <scope>NUCLEOTIDE SEQUENCE [LARGE SCALE GENOMIC DNA]</scope>
    <source>
        <strain evidence="2">GS13</strain>
    </source>
</reference>
<evidence type="ECO:0000313" key="1">
    <source>
        <dbReference type="EMBL" id="QBN18417.1"/>
    </source>
</evidence>
<gene>
    <name evidence="1" type="ORF">E1750_06205</name>
</gene>
<evidence type="ECO:0000313" key="2">
    <source>
        <dbReference type="Proteomes" id="UP000291124"/>
    </source>
</evidence>
<dbReference type="OrthoDB" id="1447480at2"/>
<keyword evidence="2" id="KW-1185">Reference proteome</keyword>
<name>A0A4P6YCP4_9FLAO</name>
<accession>A0A4P6YCP4</accession>
<dbReference type="AlphaFoldDB" id="A0A4P6YCP4"/>
<sequence>MKTSKYLIEIQKRLPDDIIIQNETSFEFTEDEFVSILTWIKNFNEHYRIFGKSEQPYIKFPIISKRLRLDFGLFNYPNELEINKGGFIIYISENGKLLNGTTKKNITVKELITTWQL</sequence>
<dbReference type="Proteomes" id="UP000291124">
    <property type="component" value="Chromosome"/>
</dbReference>
<organism evidence="1 2">
    <name type="scientific">Flavobacterium nackdongense</name>
    <dbReference type="NCBI Taxonomy" id="2547394"/>
    <lineage>
        <taxon>Bacteria</taxon>
        <taxon>Pseudomonadati</taxon>
        <taxon>Bacteroidota</taxon>
        <taxon>Flavobacteriia</taxon>
        <taxon>Flavobacteriales</taxon>
        <taxon>Flavobacteriaceae</taxon>
        <taxon>Flavobacterium</taxon>
    </lineage>
</organism>
<dbReference type="EMBL" id="CP037933">
    <property type="protein sequence ID" value="QBN18417.1"/>
    <property type="molecule type" value="Genomic_DNA"/>
</dbReference>
<dbReference type="RefSeq" id="WP_133275944.1">
    <property type="nucleotide sequence ID" value="NZ_CP037933.1"/>
</dbReference>
<protein>
    <submittedName>
        <fullName evidence="1">Uncharacterized protein</fullName>
    </submittedName>
</protein>